<name>A0ABR3TQS5_9PEZI</name>
<dbReference type="Pfam" id="PF00651">
    <property type="entry name" value="BTB"/>
    <property type="match status" value="1"/>
</dbReference>
<dbReference type="SMART" id="SM00225">
    <property type="entry name" value="BTB"/>
    <property type="match status" value="1"/>
</dbReference>
<dbReference type="CDD" id="cd18186">
    <property type="entry name" value="BTB_POZ_ZBTB_KLHL-like"/>
    <property type="match status" value="1"/>
</dbReference>
<dbReference type="Gene3D" id="3.30.710.10">
    <property type="entry name" value="Potassium Channel Kv1.1, Chain A"/>
    <property type="match status" value="1"/>
</dbReference>
<dbReference type="EMBL" id="JAKEKT020000033">
    <property type="protein sequence ID" value="KAL1642371.1"/>
    <property type="molecule type" value="Genomic_DNA"/>
</dbReference>
<feature type="region of interest" description="Disordered" evidence="1">
    <location>
        <begin position="1"/>
        <end position="25"/>
    </location>
</feature>
<reference evidence="3 4" key="1">
    <citation type="journal article" date="2023" name="Plant Dis.">
        <title>First Report of Diplodia intermedia Causing Canker and Dieback Diseases on Apple Trees in Canada.</title>
        <authorList>
            <person name="Ellouze W."/>
            <person name="Ilyukhin E."/>
            <person name="Sulman M."/>
            <person name="Ali S."/>
        </authorList>
    </citation>
    <scope>NUCLEOTIDE SEQUENCE [LARGE SCALE GENOMIC DNA]</scope>
    <source>
        <strain evidence="3 4">M45-28</strain>
    </source>
</reference>
<dbReference type="PANTHER" id="PTHR47843">
    <property type="entry name" value="BTB DOMAIN-CONTAINING PROTEIN-RELATED"/>
    <property type="match status" value="1"/>
</dbReference>
<feature type="compositionally biased region" description="Basic and acidic residues" evidence="1">
    <location>
        <begin position="13"/>
        <end position="25"/>
    </location>
</feature>
<organism evidence="3 4">
    <name type="scientific">Diplodia intermedia</name>
    <dbReference type="NCBI Taxonomy" id="856260"/>
    <lineage>
        <taxon>Eukaryota</taxon>
        <taxon>Fungi</taxon>
        <taxon>Dikarya</taxon>
        <taxon>Ascomycota</taxon>
        <taxon>Pezizomycotina</taxon>
        <taxon>Dothideomycetes</taxon>
        <taxon>Dothideomycetes incertae sedis</taxon>
        <taxon>Botryosphaeriales</taxon>
        <taxon>Botryosphaeriaceae</taxon>
        <taxon>Diplodia</taxon>
    </lineage>
</organism>
<comment type="caution">
    <text evidence="3">The sequence shown here is derived from an EMBL/GenBank/DDBJ whole genome shotgun (WGS) entry which is preliminary data.</text>
</comment>
<gene>
    <name evidence="3" type="ORF">SLS58_005445</name>
</gene>
<evidence type="ECO:0000313" key="3">
    <source>
        <dbReference type="EMBL" id="KAL1642371.1"/>
    </source>
</evidence>
<feature type="domain" description="BTB" evidence="2">
    <location>
        <begin position="39"/>
        <end position="108"/>
    </location>
</feature>
<proteinExistence type="predicted"/>
<keyword evidence="4" id="KW-1185">Reference proteome</keyword>
<evidence type="ECO:0000256" key="1">
    <source>
        <dbReference type="SAM" id="MobiDB-lite"/>
    </source>
</evidence>
<evidence type="ECO:0000313" key="4">
    <source>
        <dbReference type="Proteomes" id="UP001521184"/>
    </source>
</evidence>
<dbReference type="PANTHER" id="PTHR47843:SF2">
    <property type="entry name" value="BTB DOMAIN-CONTAINING PROTEIN"/>
    <property type="match status" value="1"/>
</dbReference>
<protein>
    <recommendedName>
        <fullName evidence="2">BTB domain-containing protein</fullName>
    </recommendedName>
</protein>
<dbReference type="InterPro" id="IPR000210">
    <property type="entry name" value="BTB/POZ_dom"/>
</dbReference>
<dbReference type="Proteomes" id="UP001521184">
    <property type="component" value="Unassembled WGS sequence"/>
</dbReference>
<evidence type="ECO:0000259" key="2">
    <source>
        <dbReference type="PROSITE" id="PS50097"/>
    </source>
</evidence>
<accession>A0ABR3TQS5</accession>
<dbReference type="InterPro" id="IPR011333">
    <property type="entry name" value="SKP1/BTB/POZ_sf"/>
</dbReference>
<dbReference type="PROSITE" id="PS50097">
    <property type="entry name" value="BTB"/>
    <property type="match status" value="1"/>
</dbReference>
<dbReference type="SUPFAM" id="SSF54695">
    <property type="entry name" value="POZ domain"/>
    <property type="match status" value="1"/>
</dbReference>
<sequence>MAPVMPIKAAEPTSKKPPDKVSDSKAWKKSNQVSGLLSKIIQIRVGDRQEPFQVHKDVLGASSPFFRNACKGYWKESMQDWIELPEDDPEIFEVYLQWLYLKTIEITAGQDAPQHFAMYESYKFGDKILDTAFKNAVIDHLIRSVVTNQVYPTYLAKAVYQNLPASSGFRRLYVDFWAWASCVEWYDGGAPGIEEAPLEFFSELSRRQTEIKDKRSVRKEKFPWVIDACQYHEHAEGSPKCSNKPNK</sequence>